<feature type="region of interest" description="Disordered" evidence="1">
    <location>
        <begin position="37"/>
        <end position="63"/>
    </location>
</feature>
<feature type="region of interest" description="Disordered" evidence="1">
    <location>
        <begin position="320"/>
        <end position="370"/>
    </location>
</feature>
<keyword evidence="3" id="KW-1185">Reference proteome</keyword>
<proteinExistence type="predicted"/>
<evidence type="ECO:0000313" key="2">
    <source>
        <dbReference type="EMBL" id="KAF2036414.1"/>
    </source>
</evidence>
<dbReference type="AlphaFoldDB" id="A0A9P4HMS8"/>
<comment type="caution">
    <text evidence="2">The sequence shown here is derived from an EMBL/GenBank/DDBJ whole genome shotgun (WGS) entry which is preliminary data.</text>
</comment>
<protein>
    <submittedName>
        <fullName evidence="2">Uncharacterized protein</fullName>
    </submittedName>
</protein>
<evidence type="ECO:0000313" key="3">
    <source>
        <dbReference type="Proteomes" id="UP000799777"/>
    </source>
</evidence>
<dbReference type="OrthoDB" id="439993at2759"/>
<organism evidence="2 3">
    <name type="scientific">Setomelanomma holmii</name>
    <dbReference type="NCBI Taxonomy" id="210430"/>
    <lineage>
        <taxon>Eukaryota</taxon>
        <taxon>Fungi</taxon>
        <taxon>Dikarya</taxon>
        <taxon>Ascomycota</taxon>
        <taxon>Pezizomycotina</taxon>
        <taxon>Dothideomycetes</taxon>
        <taxon>Pleosporomycetidae</taxon>
        <taxon>Pleosporales</taxon>
        <taxon>Pleosporineae</taxon>
        <taxon>Phaeosphaeriaceae</taxon>
        <taxon>Setomelanomma</taxon>
    </lineage>
</organism>
<name>A0A9P4HMS8_9PLEO</name>
<evidence type="ECO:0000256" key="1">
    <source>
        <dbReference type="SAM" id="MobiDB-lite"/>
    </source>
</evidence>
<sequence>MFVPRALRLKGVREPQRPRPANLPQVVETSISKDDALVDAMEGISTNSPEPRNEPSDPKAVARGPRFTVKPITAEYLAQLVAGMELIFSDYAHQEDGRAKWLQQRYRTVDEEGKFIHLTAILEHPNISTMKPEATQVLLQQALREHPSTMIELASNGYHVRRFPTSYPPKFLPHNSFEVVNDDGLSFWDQRTIYVEPHLRNLCQTPAKLAYWLKEHGQMRFKWLPVQAVHMLWNSCAFVVLSGNVMHEGTWTKWRATDKPDNWKVMTKVEHTRRTAEYIALLEKQNPRGMRKAQVEDDVPAIAKPASLALNVEVVPAYTEATTQPKAKRKRKRRKGNKDDQDTDQVDDDGGTNAMTKAADVDEPGQKRRA</sequence>
<dbReference type="Proteomes" id="UP000799777">
    <property type="component" value="Unassembled WGS sequence"/>
</dbReference>
<dbReference type="EMBL" id="ML978155">
    <property type="protein sequence ID" value="KAF2036414.1"/>
    <property type="molecule type" value="Genomic_DNA"/>
</dbReference>
<feature type="compositionally biased region" description="Basic residues" evidence="1">
    <location>
        <begin position="326"/>
        <end position="336"/>
    </location>
</feature>
<accession>A0A9P4HMS8</accession>
<gene>
    <name evidence="2" type="ORF">EK21DRAFT_106516</name>
</gene>
<feature type="compositionally biased region" description="Acidic residues" evidence="1">
    <location>
        <begin position="341"/>
        <end position="350"/>
    </location>
</feature>
<reference evidence="2" key="1">
    <citation type="journal article" date="2020" name="Stud. Mycol.">
        <title>101 Dothideomycetes genomes: a test case for predicting lifestyles and emergence of pathogens.</title>
        <authorList>
            <person name="Haridas S."/>
            <person name="Albert R."/>
            <person name="Binder M."/>
            <person name="Bloem J."/>
            <person name="Labutti K."/>
            <person name="Salamov A."/>
            <person name="Andreopoulos B."/>
            <person name="Baker S."/>
            <person name="Barry K."/>
            <person name="Bills G."/>
            <person name="Bluhm B."/>
            <person name="Cannon C."/>
            <person name="Castanera R."/>
            <person name="Culley D."/>
            <person name="Daum C."/>
            <person name="Ezra D."/>
            <person name="Gonzalez J."/>
            <person name="Henrissat B."/>
            <person name="Kuo A."/>
            <person name="Liang C."/>
            <person name="Lipzen A."/>
            <person name="Lutzoni F."/>
            <person name="Magnuson J."/>
            <person name="Mondo S."/>
            <person name="Nolan M."/>
            <person name="Ohm R."/>
            <person name="Pangilinan J."/>
            <person name="Park H.-J."/>
            <person name="Ramirez L."/>
            <person name="Alfaro M."/>
            <person name="Sun H."/>
            <person name="Tritt A."/>
            <person name="Yoshinaga Y."/>
            <person name="Zwiers L.-H."/>
            <person name="Turgeon B."/>
            <person name="Goodwin S."/>
            <person name="Spatafora J."/>
            <person name="Crous P."/>
            <person name="Grigoriev I."/>
        </authorList>
    </citation>
    <scope>NUCLEOTIDE SEQUENCE</scope>
    <source>
        <strain evidence="2">CBS 110217</strain>
    </source>
</reference>